<keyword evidence="1" id="KW-0812">Transmembrane</keyword>
<proteinExistence type="predicted"/>
<reference evidence="2" key="2">
    <citation type="submission" date="2025-09" db="UniProtKB">
        <authorList>
            <consortium name="Ensembl"/>
        </authorList>
    </citation>
    <scope>IDENTIFICATION</scope>
</reference>
<dbReference type="GeneTree" id="ENSGT00980000199922"/>
<keyword evidence="1" id="KW-0472">Membrane</keyword>
<dbReference type="AlphaFoldDB" id="A0A3Q2DFL4"/>
<feature type="transmembrane region" description="Helical" evidence="1">
    <location>
        <begin position="44"/>
        <end position="65"/>
    </location>
</feature>
<dbReference type="OMA" id="IFWAYYL"/>
<evidence type="ECO:0008006" key="4">
    <source>
        <dbReference type="Google" id="ProtNLM"/>
    </source>
</evidence>
<evidence type="ECO:0000313" key="3">
    <source>
        <dbReference type="Proteomes" id="UP000265020"/>
    </source>
</evidence>
<reference evidence="2" key="1">
    <citation type="submission" date="2025-08" db="UniProtKB">
        <authorList>
            <consortium name="Ensembl"/>
        </authorList>
    </citation>
    <scope>IDENTIFICATION</scope>
</reference>
<organism evidence="2 3">
    <name type="scientific">Cyprinodon variegatus</name>
    <name type="common">Sheepshead minnow</name>
    <dbReference type="NCBI Taxonomy" id="28743"/>
    <lineage>
        <taxon>Eukaryota</taxon>
        <taxon>Metazoa</taxon>
        <taxon>Chordata</taxon>
        <taxon>Craniata</taxon>
        <taxon>Vertebrata</taxon>
        <taxon>Euteleostomi</taxon>
        <taxon>Actinopterygii</taxon>
        <taxon>Neopterygii</taxon>
        <taxon>Teleostei</taxon>
        <taxon>Neoteleostei</taxon>
        <taxon>Acanthomorphata</taxon>
        <taxon>Ovalentaria</taxon>
        <taxon>Atherinomorphae</taxon>
        <taxon>Cyprinodontiformes</taxon>
        <taxon>Cyprinodontidae</taxon>
        <taxon>Cyprinodon</taxon>
    </lineage>
</organism>
<keyword evidence="1" id="KW-1133">Transmembrane helix</keyword>
<protein>
    <recommendedName>
        <fullName evidence="4">Reverse transcriptase zinc-binding domain-containing protein</fullName>
    </recommendedName>
</protein>
<keyword evidence="3" id="KW-1185">Reference proteome</keyword>
<accession>A0A3Q2DFL4</accession>
<evidence type="ECO:0000256" key="1">
    <source>
        <dbReference type="SAM" id="Phobius"/>
    </source>
</evidence>
<dbReference type="Ensembl" id="ENSCVAT00000026532.1">
    <property type="protein sequence ID" value="ENSCVAP00000017782.1"/>
    <property type="gene ID" value="ENSCVAG00000000540.1"/>
</dbReference>
<sequence length="83" mass="9780">MAFKHTSDKCWRDCGLIRYLTHIFWDCPKLSTYWKGIQKQIKKCLGVTILLQPTLIILGIFQNIIQDRSKTYVLKILLVLARK</sequence>
<dbReference type="Proteomes" id="UP000265020">
    <property type="component" value="Unassembled WGS sequence"/>
</dbReference>
<evidence type="ECO:0000313" key="2">
    <source>
        <dbReference type="Ensembl" id="ENSCVAP00000017782.1"/>
    </source>
</evidence>
<name>A0A3Q2DFL4_CYPVA</name>